<feature type="chain" id="PRO_5013386838" description="DUF3124 domain-containing protein" evidence="1">
    <location>
        <begin position="27"/>
        <end position="169"/>
    </location>
</feature>
<dbReference type="EMBL" id="FUYA01000007">
    <property type="protein sequence ID" value="SKA76581.1"/>
    <property type="molecule type" value="Genomic_DNA"/>
</dbReference>
<organism evidence="2 3">
    <name type="scientific">Desulfobaculum bizertense DSM 18034</name>
    <dbReference type="NCBI Taxonomy" id="1121442"/>
    <lineage>
        <taxon>Bacteria</taxon>
        <taxon>Pseudomonadati</taxon>
        <taxon>Thermodesulfobacteriota</taxon>
        <taxon>Desulfovibrionia</taxon>
        <taxon>Desulfovibrionales</taxon>
        <taxon>Desulfovibrionaceae</taxon>
        <taxon>Desulfobaculum</taxon>
    </lineage>
</organism>
<evidence type="ECO:0008006" key="4">
    <source>
        <dbReference type="Google" id="ProtNLM"/>
    </source>
</evidence>
<name>A0A1T4WIV3_9BACT</name>
<gene>
    <name evidence="2" type="ORF">SAMN02745702_02265</name>
</gene>
<dbReference type="Pfam" id="PF11322">
    <property type="entry name" value="DUF3124"/>
    <property type="match status" value="1"/>
</dbReference>
<protein>
    <recommendedName>
        <fullName evidence="4">DUF3124 domain-containing protein</fullName>
    </recommendedName>
</protein>
<evidence type="ECO:0000313" key="2">
    <source>
        <dbReference type="EMBL" id="SKA76581.1"/>
    </source>
</evidence>
<keyword evidence="3" id="KW-1185">Reference proteome</keyword>
<dbReference type="InterPro" id="IPR021471">
    <property type="entry name" value="DUF3124"/>
</dbReference>
<proteinExistence type="predicted"/>
<dbReference type="AlphaFoldDB" id="A0A1T4WIV3"/>
<reference evidence="2 3" key="1">
    <citation type="submission" date="2017-02" db="EMBL/GenBank/DDBJ databases">
        <authorList>
            <person name="Peterson S.W."/>
        </authorList>
    </citation>
    <scope>NUCLEOTIDE SEQUENCE [LARGE SCALE GENOMIC DNA]</scope>
    <source>
        <strain evidence="2 3">DSM 18034</strain>
    </source>
</reference>
<dbReference type="Proteomes" id="UP000189733">
    <property type="component" value="Unassembled WGS sequence"/>
</dbReference>
<feature type="signal peptide" evidence="1">
    <location>
        <begin position="1"/>
        <end position="26"/>
    </location>
</feature>
<keyword evidence="1" id="KW-0732">Signal</keyword>
<evidence type="ECO:0000313" key="3">
    <source>
        <dbReference type="Proteomes" id="UP000189733"/>
    </source>
</evidence>
<dbReference type="OrthoDB" id="283474at2"/>
<sequence length="169" mass="18549">MPHKNAFLSSALFLVLSLFFCLVNSANLPLAHAGQRAQVSKGQKLYVPVYSHIYHGVKSRAIQLSTTLSIRNTDEVHPIILTRASYYNTEGKRIRDHVKEPVLIPPLGTHEIIVQLRDTKGGSGANFIVEWHSDKGVNVPVVEAVMIGTESSLGISFARPAQVLGDPDR</sequence>
<accession>A0A1T4WIV3</accession>
<dbReference type="RefSeq" id="WP_078685541.1">
    <property type="nucleotide sequence ID" value="NZ_FUYA01000007.1"/>
</dbReference>
<dbReference type="STRING" id="1121442.SAMN02745702_02265"/>
<evidence type="ECO:0000256" key="1">
    <source>
        <dbReference type="SAM" id="SignalP"/>
    </source>
</evidence>